<dbReference type="PANTHER" id="PTHR43048">
    <property type="entry name" value="METHYLMALONYL-COA EPIMERASE"/>
    <property type="match status" value="1"/>
</dbReference>
<accession>A0A9E2BNE7</accession>
<comment type="caution">
    <text evidence="4">The sequence shown here is derived from an EMBL/GenBank/DDBJ whole genome shotgun (WGS) entry which is preliminary data.</text>
</comment>
<evidence type="ECO:0000313" key="4">
    <source>
        <dbReference type="EMBL" id="MBT9146184.1"/>
    </source>
</evidence>
<reference evidence="4 5" key="1">
    <citation type="journal article" date="2021" name="bioRxiv">
        <title>Unique metabolic strategies in Hadean analogues reveal hints for primordial physiology.</title>
        <authorList>
            <person name="Nobu M.K."/>
            <person name="Nakai R."/>
            <person name="Tamazawa S."/>
            <person name="Mori H."/>
            <person name="Toyoda A."/>
            <person name="Ijiri A."/>
            <person name="Suzuki S."/>
            <person name="Kurokawa K."/>
            <person name="Kamagata Y."/>
            <person name="Tamaki H."/>
        </authorList>
    </citation>
    <scope>NUCLEOTIDE SEQUENCE [LARGE SCALE GENOMIC DNA]</scope>
    <source>
        <strain evidence="4">BS525</strain>
    </source>
</reference>
<name>A0A9E2BNE7_PSYF1</name>
<evidence type="ECO:0000256" key="1">
    <source>
        <dbReference type="ARBA" id="ARBA00009308"/>
    </source>
</evidence>
<evidence type="ECO:0000256" key="2">
    <source>
        <dbReference type="ARBA" id="ARBA00022723"/>
    </source>
</evidence>
<proteinExistence type="inferred from homology"/>
<evidence type="ECO:0000313" key="5">
    <source>
        <dbReference type="Proteomes" id="UP000811545"/>
    </source>
</evidence>
<dbReference type="GO" id="GO:0046872">
    <property type="term" value="F:metal ion binding"/>
    <property type="evidence" value="ECO:0007669"/>
    <property type="project" value="UniProtKB-KW"/>
</dbReference>
<protein>
    <recommendedName>
        <fullName evidence="3">VOC domain-containing protein</fullName>
    </recommendedName>
</protein>
<keyword evidence="2" id="KW-0479">Metal-binding</keyword>
<evidence type="ECO:0000259" key="3">
    <source>
        <dbReference type="PROSITE" id="PS51819"/>
    </source>
</evidence>
<feature type="domain" description="VOC" evidence="3">
    <location>
        <begin position="3"/>
        <end position="130"/>
    </location>
</feature>
<dbReference type="EMBL" id="QLTW01000364">
    <property type="protein sequence ID" value="MBT9146184.1"/>
    <property type="molecule type" value="Genomic_DNA"/>
</dbReference>
<dbReference type="InterPro" id="IPR037523">
    <property type="entry name" value="VOC_core"/>
</dbReference>
<dbReference type="Pfam" id="PF13669">
    <property type="entry name" value="Glyoxalase_4"/>
    <property type="match status" value="1"/>
</dbReference>
<dbReference type="CDD" id="cd07249">
    <property type="entry name" value="MMCE"/>
    <property type="match status" value="1"/>
</dbReference>
<dbReference type="PANTHER" id="PTHR43048:SF3">
    <property type="entry name" value="METHYLMALONYL-COA EPIMERASE, MITOCHONDRIAL"/>
    <property type="match status" value="1"/>
</dbReference>
<dbReference type="InterPro" id="IPR051785">
    <property type="entry name" value="MMCE/EMCE_epimerase"/>
</dbReference>
<dbReference type="Proteomes" id="UP000811545">
    <property type="component" value="Unassembled WGS sequence"/>
</dbReference>
<dbReference type="Gene3D" id="3.10.180.10">
    <property type="entry name" value="2,3-Dihydroxybiphenyl 1,2-Dioxygenase, domain 1"/>
    <property type="match status" value="1"/>
</dbReference>
<dbReference type="AlphaFoldDB" id="A0A9E2BNE7"/>
<dbReference type="InterPro" id="IPR029068">
    <property type="entry name" value="Glyas_Bleomycin-R_OHBP_Dase"/>
</dbReference>
<dbReference type="GO" id="GO:0004493">
    <property type="term" value="F:methylmalonyl-CoA epimerase activity"/>
    <property type="evidence" value="ECO:0007669"/>
    <property type="project" value="TreeGrafter"/>
</dbReference>
<organism evidence="4 5">
    <name type="scientific">Psychracetigena formicireducens</name>
    <dbReference type="NCBI Taxonomy" id="2986056"/>
    <lineage>
        <taxon>Bacteria</taxon>
        <taxon>Bacillati</taxon>
        <taxon>Candidatus Lithacetigenota</taxon>
        <taxon>Candidatus Psychracetigena</taxon>
    </lineage>
</organism>
<gene>
    <name evidence="4" type="ORF">DDT42_02066</name>
</gene>
<dbReference type="PROSITE" id="PS51819">
    <property type="entry name" value="VOC"/>
    <property type="match status" value="1"/>
</dbReference>
<dbReference type="InterPro" id="IPR017515">
    <property type="entry name" value="MeMalonyl-CoA_epimerase"/>
</dbReference>
<sequence>MESIEHIGIAVENEAASVELFNKLLGKQPYKMEEVEKDGVKTIFYALGDTKIELLVPTRPDSPIQKFLDKKGPGIHHIAFGVNKINLQLENLEGLGFELIDKTARLGADNKSVAFLHPKSTAGVLVEICE</sequence>
<dbReference type="SUPFAM" id="SSF54593">
    <property type="entry name" value="Glyoxalase/Bleomycin resistance protein/Dihydroxybiphenyl dioxygenase"/>
    <property type="match status" value="1"/>
</dbReference>
<comment type="similarity">
    <text evidence="1">Belongs to the methylmalonyl-CoA epimerase family.</text>
</comment>
<dbReference type="GO" id="GO:0046491">
    <property type="term" value="P:L-methylmalonyl-CoA metabolic process"/>
    <property type="evidence" value="ECO:0007669"/>
    <property type="project" value="TreeGrafter"/>
</dbReference>
<dbReference type="NCBIfam" id="TIGR03081">
    <property type="entry name" value="metmalonyl_epim"/>
    <property type="match status" value="1"/>
</dbReference>